<accession>A0A6L3AXT5</accession>
<dbReference type="EMBL" id="QOKV01000013">
    <property type="protein sequence ID" value="KAA0683222.1"/>
    <property type="molecule type" value="Genomic_DNA"/>
</dbReference>
<dbReference type="InterPro" id="IPR018692">
    <property type="entry name" value="DUF2189"/>
</dbReference>
<dbReference type="RefSeq" id="WP_149166330.1">
    <property type="nucleotide sequence ID" value="NZ_QOKV01000013.1"/>
</dbReference>
<sequence length="288" mass="31196">MTIRNPAEWGAAHFKSWSHGLAEAGHAIAPPARERAALEPTVRRIRSDDLRDALRKGLHDFMACRTDVLFIALIYPLVGLLLAEVVFNENALHLLFPLASGFVLIGPFAAVGLYEMSRRRERGDRVSWVDAFAVARSPAFGAILAMGAILTAVFLLWLVAAQLIYMATLAPLAPEGWSAFTQALFTTRAGWAMIVLGIGVGFLFAVLALAISVVSFPLLMDRRVGVATAIRTSVRATLRNPEPMALWGLIVAGGLLLGSLPAFVGLVIVMPVLGHATWHLYRRLIPEG</sequence>
<feature type="transmembrane region" description="Helical" evidence="1">
    <location>
        <begin position="142"/>
        <end position="169"/>
    </location>
</feature>
<feature type="transmembrane region" description="Helical" evidence="1">
    <location>
        <begin position="189"/>
        <end position="214"/>
    </location>
</feature>
<feature type="transmembrane region" description="Helical" evidence="1">
    <location>
        <begin position="94"/>
        <end position="114"/>
    </location>
</feature>
<keyword evidence="1" id="KW-1133">Transmembrane helix</keyword>
<feature type="transmembrane region" description="Helical" evidence="1">
    <location>
        <begin position="68"/>
        <end position="88"/>
    </location>
</feature>
<gene>
    <name evidence="2" type="ORF">DS837_19680</name>
</gene>
<evidence type="ECO:0000256" key="1">
    <source>
        <dbReference type="SAM" id="Phobius"/>
    </source>
</evidence>
<organism evidence="2 3">
    <name type="scientific">Azospirillum brasilense</name>
    <dbReference type="NCBI Taxonomy" id="192"/>
    <lineage>
        <taxon>Bacteria</taxon>
        <taxon>Pseudomonadati</taxon>
        <taxon>Pseudomonadota</taxon>
        <taxon>Alphaproteobacteria</taxon>
        <taxon>Rhodospirillales</taxon>
        <taxon>Azospirillaceae</taxon>
        <taxon>Azospirillum</taxon>
    </lineage>
</organism>
<name>A0A6L3AXT5_AZOBR</name>
<keyword evidence="1" id="KW-0472">Membrane</keyword>
<evidence type="ECO:0000313" key="3">
    <source>
        <dbReference type="Proteomes" id="UP000476837"/>
    </source>
</evidence>
<reference evidence="2 3" key="1">
    <citation type="submission" date="2018-07" db="EMBL/GenBank/DDBJ databases">
        <title>Genome sequence of Roseomonas fauriae ATCC 49958.</title>
        <authorList>
            <person name="Sant'Anna F.H."/>
            <person name="Baldani J.I."/>
            <person name="Zilli J.E."/>
            <person name="Reis V.M."/>
            <person name="Hartmann A."/>
            <person name="Cruz L."/>
            <person name="de Souza E.M."/>
            <person name="de Oliveira Pedrosa F."/>
            <person name="Passaglia L.M.P."/>
        </authorList>
    </citation>
    <scope>NUCLEOTIDE SEQUENCE [LARGE SCALE GENOMIC DNA]</scope>
    <source>
        <strain evidence="2 3">ATCC 49958</strain>
    </source>
</reference>
<keyword evidence="1" id="KW-0812">Transmembrane</keyword>
<protein>
    <submittedName>
        <fullName evidence="2">DUF2189 domain-containing protein</fullName>
    </submittedName>
</protein>
<dbReference type="Pfam" id="PF09955">
    <property type="entry name" value="DUF2189"/>
    <property type="match status" value="1"/>
</dbReference>
<feature type="transmembrane region" description="Helical" evidence="1">
    <location>
        <begin position="245"/>
        <end position="273"/>
    </location>
</feature>
<evidence type="ECO:0000313" key="2">
    <source>
        <dbReference type="EMBL" id="KAA0683222.1"/>
    </source>
</evidence>
<comment type="caution">
    <text evidence="2">The sequence shown here is derived from an EMBL/GenBank/DDBJ whole genome shotgun (WGS) entry which is preliminary data.</text>
</comment>
<dbReference type="Proteomes" id="UP000476837">
    <property type="component" value="Unassembled WGS sequence"/>
</dbReference>
<dbReference type="AlphaFoldDB" id="A0A6L3AXT5"/>
<proteinExistence type="predicted"/>